<dbReference type="STRING" id="91928.A0A0D2BN21"/>
<feature type="region of interest" description="Disordered" evidence="1">
    <location>
        <begin position="929"/>
        <end position="1109"/>
    </location>
</feature>
<feature type="compositionally biased region" description="Polar residues" evidence="1">
    <location>
        <begin position="851"/>
        <end position="872"/>
    </location>
</feature>
<accession>A0A0D2BN21</accession>
<feature type="region of interest" description="Disordered" evidence="1">
    <location>
        <begin position="1"/>
        <end position="454"/>
    </location>
</feature>
<feature type="compositionally biased region" description="Basic and acidic residues" evidence="1">
    <location>
        <begin position="1052"/>
        <end position="1073"/>
    </location>
</feature>
<dbReference type="VEuPathDB" id="FungiDB:PV08_00913"/>
<feature type="compositionally biased region" description="Basic and acidic residues" evidence="1">
    <location>
        <begin position="959"/>
        <end position="979"/>
    </location>
</feature>
<feature type="compositionally biased region" description="Basic and acidic residues" evidence="1">
    <location>
        <begin position="504"/>
        <end position="542"/>
    </location>
</feature>
<protein>
    <submittedName>
        <fullName evidence="2">Uncharacterized protein</fullName>
    </submittedName>
</protein>
<reference evidence="2 3" key="1">
    <citation type="submission" date="2015-01" db="EMBL/GenBank/DDBJ databases">
        <title>The Genome Sequence of Exophiala spinifera CBS89968.</title>
        <authorList>
            <consortium name="The Broad Institute Genomics Platform"/>
            <person name="Cuomo C."/>
            <person name="de Hoog S."/>
            <person name="Gorbushina A."/>
            <person name="Stielow B."/>
            <person name="Teixiera M."/>
            <person name="Abouelleil A."/>
            <person name="Chapman S.B."/>
            <person name="Priest M."/>
            <person name="Young S.K."/>
            <person name="Wortman J."/>
            <person name="Nusbaum C."/>
            <person name="Birren B."/>
        </authorList>
    </citation>
    <scope>NUCLEOTIDE SEQUENCE [LARGE SCALE GENOMIC DNA]</scope>
    <source>
        <strain evidence="2 3">CBS 89968</strain>
    </source>
</reference>
<evidence type="ECO:0000313" key="3">
    <source>
        <dbReference type="Proteomes" id="UP000053328"/>
    </source>
</evidence>
<name>A0A0D2BN21_9EURO</name>
<feature type="compositionally biased region" description="Polar residues" evidence="1">
    <location>
        <begin position="294"/>
        <end position="311"/>
    </location>
</feature>
<evidence type="ECO:0000313" key="2">
    <source>
        <dbReference type="EMBL" id="KIW20338.1"/>
    </source>
</evidence>
<feature type="compositionally biased region" description="Polar residues" evidence="1">
    <location>
        <begin position="939"/>
        <end position="950"/>
    </location>
</feature>
<feature type="compositionally biased region" description="Polar residues" evidence="1">
    <location>
        <begin position="745"/>
        <end position="757"/>
    </location>
</feature>
<feature type="compositionally biased region" description="Basic and acidic residues" evidence="1">
    <location>
        <begin position="711"/>
        <end position="727"/>
    </location>
</feature>
<feature type="compositionally biased region" description="Basic residues" evidence="1">
    <location>
        <begin position="1074"/>
        <end position="1084"/>
    </location>
</feature>
<feature type="compositionally biased region" description="Basic and acidic residues" evidence="1">
    <location>
        <begin position="372"/>
        <end position="387"/>
    </location>
</feature>
<sequence length="1246" mass="137185">MPRSPSFLASYHDDGLSSPDPLADSFEDGATGKRVSRPVRTSSPSKNSAATRRRSRRATGATASTPLFHSVSEQNLSPWKIKVTVEAEPEDPEMEGIAPRTMTRTMKIPLRHDSSPTNLEARFSRERNSATAPGKSKRSGTPVRGARNTSRSRRQSVTDLNVRPLGDDAEEDDWLRQKKSPRKQGTSRSRKADEGDSTSSPVKPGRKSAQAAVEVRQDTDAEDGYDGIHQQGSTPESESPELRTIDLNRVSVRGRPVSAKSTTDSMPDGDEKDPDTQQSLAKPSRQKGKEVRKVSSNSALSYPTPSPSSSFHGDPDDVEDTLQQDTEGRMTGEGFDTVLESEGFTMIDLDTLPSARQFRSSPAMAAESHPAGQERENKPSDNPDKTHALAPAGDVSYPALNADESEISSTVPSSPPVIEQDRSLLKVPAPSSVGIRRVTPQPYSSPKLPSPPRHILQRTANHRHRGSASALFAGIALQEVVSPEHSERHHSSQQKQSSVSRPLSSHEDHLFEGFDSRTKRELRAGLRFGEELAKRQSSDPADRATPGEAPARKGDVAGLGISSRHEQPKPQQATQVRRGETVVQHTPVHTSSSMGADSRKGGGNVTQTPENQSIMRQKPELLDTMARREREWQLEREAVSRQIENASESQVIIIDSDDESALPVKEQSMAEHSQCDQLHEDDEEDIWLAEAKNSSSSPLPATISDLPVQNEQHKQLHPPKEVNDKPRRGLIPRPWRRGDDIAPSVEQSTFLSTNSDEMSGLGYWKEQESKIKFGAGEIRRHQLGQRRSSGTFDIDLMLGTPKKEEDPNRSFDTNDGYHHEQSDEPAVSEDMNDASNSTAESVDAPVDALDQSISSQEETQDTSAIDDTSVALTTPPVPHQDSPDPAPSQRPPTPRSALKGSRYSVGQMTGFAKADTPTMIRRVVFSERSRGVDIDGMESSFSMKTGSDDTTLGEAGLQLRRELEAHEDEHEAGLEPDLDHDVEDAAAEESVHTVNSSASSEPTPTPKPQSRQKEERPPKRSTEPAAEVNIQRTLSSPSPISNLDGTLSPKQQSREEPNWEKAKLAMSSIDRRSNSTHRGSKTKSRLPSYLLPPSYPSDPSRPSSSRLGLSGEFTNSHFRTLHIIYRKSLRPKFHGPGREAIRPDVLALEGREMDIDETGSGMGEMFTWTIGPTECAVIERFMQEVEYSNGFYRGKTVRQDEDVAGGREDGGLRWGWTADQIGEWLCRIVVGEVVREEEKRTRGGRR</sequence>
<feature type="compositionally biased region" description="Low complexity" evidence="1">
    <location>
        <begin position="407"/>
        <end position="418"/>
    </location>
</feature>
<dbReference type="GeneID" id="27327996"/>
<keyword evidence="3" id="KW-1185">Reference proteome</keyword>
<feature type="compositionally biased region" description="Pro residues" evidence="1">
    <location>
        <begin position="884"/>
        <end position="894"/>
    </location>
</feature>
<feature type="compositionally biased region" description="Basic and acidic residues" evidence="1">
    <location>
        <begin position="1011"/>
        <end position="1022"/>
    </location>
</feature>
<feature type="region of interest" description="Disordered" evidence="1">
    <location>
        <begin position="776"/>
        <end position="902"/>
    </location>
</feature>
<evidence type="ECO:0000256" key="1">
    <source>
        <dbReference type="SAM" id="MobiDB-lite"/>
    </source>
</evidence>
<gene>
    <name evidence="2" type="ORF">PV08_00913</name>
</gene>
<dbReference type="EMBL" id="KN847492">
    <property type="protein sequence ID" value="KIW20338.1"/>
    <property type="molecule type" value="Genomic_DNA"/>
</dbReference>
<feature type="region of interest" description="Disordered" evidence="1">
    <location>
        <begin position="481"/>
        <end position="609"/>
    </location>
</feature>
<feature type="compositionally biased region" description="Polar residues" evidence="1">
    <location>
        <begin position="992"/>
        <end position="1002"/>
    </location>
</feature>
<dbReference type="AlphaFoldDB" id="A0A0D2BN21"/>
<feature type="compositionally biased region" description="Polar residues" evidence="1">
    <location>
        <begin position="1030"/>
        <end position="1051"/>
    </location>
</feature>
<feature type="compositionally biased region" description="Polar residues" evidence="1">
    <location>
        <begin position="583"/>
        <end position="595"/>
    </location>
</feature>
<organism evidence="2 3">
    <name type="scientific">Exophiala spinifera</name>
    <dbReference type="NCBI Taxonomy" id="91928"/>
    <lineage>
        <taxon>Eukaryota</taxon>
        <taxon>Fungi</taxon>
        <taxon>Dikarya</taxon>
        <taxon>Ascomycota</taxon>
        <taxon>Pezizomycotina</taxon>
        <taxon>Eurotiomycetes</taxon>
        <taxon>Chaetothyriomycetidae</taxon>
        <taxon>Chaetothyriales</taxon>
        <taxon>Herpotrichiellaceae</taxon>
        <taxon>Exophiala</taxon>
    </lineage>
</organism>
<dbReference type="Proteomes" id="UP000053328">
    <property type="component" value="Unassembled WGS sequence"/>
</dbReference>
<dbReference type="OrthoDB" id="3946221at2759"/>
<feature type="compositionally biased region" description="Low complexity" evidence="1">
    <location>
        <begin position="38"/>
        <end position="50"/>
    </location>
</feature>
<feature type="region of interest" description="Disordered" evidence="1">
    <location>
        <begin position="710"/>
        <end position="757"/>
    </location>
</feature>
<proteinExistence type="predicted"/>
<dbReference type="RefSeq" id="XP_016240554.1">
    <property type="nucleotide sequence ID" value="XM_016375278.1"/>
</dbReference>
<feature type="compositionally biased region" description="Low complexity" evidence="1">
    <location>
        <begin position="1085"/>
        <end position="1109"/>
    </location>
</feature>
<dbReference type="HOGENOM" id="CLU_263424_0_0_1"/>